<accession>A0AAN9RDV3</accession>
<comment type="caution">
    <text evidence="1">The sequence shown here is derived from an EMBL/GenBank/DDBJ whole genome shotgun (WGS) entry which is preliminary data.</text>
</comment>
<proteinExistence type="predicted"/>
<evidence type="ECO:0000313" key="1">
    <source>
        <dbReference type="EMBL" id="KAK7372260.1"/>
    </source>
</evidence>
<sequence length="115" mass="13071">MWIYSNFACLADIISNVGDGQGNPQYLPQLLDLLYIVKLSEILESFLSRLTQVLAHQKLLQNIGIVSRLIRVAPNFAENEKIRDVKCYFRSTFGCYDVYGSSNQIGSKFCLRMGK</sequence>
<dbReference type="EMBL" id="JAYMYR010000003">
    <property type="protein sequence ID" value="KAK7372260.1"/>
    <property type="molecule type" value="Genomic_DNA"/>
</dbReference>
<dbReference type="AlphaFoldDB" id="A0AAN9RDV3"/>
<dbReference type="Proteomes" id="UP001374584">
    <property type="component" value="Unassembled WGS sequence"/>
</dbReference>
<protein>
    <submittedName>
        <fullName evidence="1">Uncharacterized protein</fullName>
    </submittedName>
</protein>
<keyword evidence="2" id="KW-1185">Reference proteome</keyword>
<reference evidence="1 2" key="1">
    <citation type="submission" date="2024-01" db="EMBL/GenBank/DDBJ databases">
        <title>The genomes of 5 underutilized Papilionoideae crops provide insights into root nodulation and disease resistanc.</title>
        <authorList>
            <person name="Jiang F."/>
        </authorList>
    </citation>
    <scope>NUCLEOTIDE SEQUENCE [LARGE SCALE GENOMIC DNA]</scope>
    <source>
        <strain evidence="1">JINMINGXINNONG_FW02</strain>
        <tissue evidence="1">Leaves</tissue>
    </source>
</reference>
<gene>
    <name evidence="1" type="ORF">VNO80_05635</name>
</gene>
<evidence type="ECO:0000313" key="2">
    <source>
        <dbReference type="Proteomes" id="UP001374584"/>
    </source>
</evidence>
<organism evidence="1 2">
    <name type="scientific">Phaseolus coccineus</name>
    <name type="common">Scarlet runner bean</name>
    <name type="synonym">Phaseolus multiflorus</name>
    <dbReference type="NCBI Taxonomy" id="3886"/>
    <lineage>
        <taxon>Eukaryota</taxon>
        <taxon>Viridiplantae</taxon>
        <taxon>Streptophyta</taxon>
        <taxon>Embryophyta</taxon>
        <taxon>Tracheophyta</taxon>
        <taxon>Spermatophyta</taxon>
        <taxon>Magnoliopsida</taxon>
        <taxon>eudicotyledons</taxon>
        <taxon>Gunneridae</taxon>
        <taxon>Pentapetalae</taxon>
        <taxon>rosids</taxon>
        <taxon>fabids</taxon>
        <taxon>Fabales</taxon>
        <taxon>Fabaceae</taxon>
        <taxon>Papilionoideae</taxon>
        <taxon>50 kb inversion clade</taxon>
        <taxon>NPAAA clade</taxon>
        <taxon>indigoferoid/millettioid clade</taxon>
        <taxon>Phaseoleae</taxon>
        <taxon>Phaseolus</taxon>
    </lineage>
</organism>
<name>A0AAN9RDV3_PHACN</name>